<comment type="subcellular location">
    <subcellularLocation>
        <location evidence="1">Cell membrane</location>
        <topology evidence="1">Multi-pass membrane protein</topology>
    </subcellularLocation>
</comment>
<protein>
    <submittedName>
        <fullName evidence="9">MgtC/SapB transporter</fullName>
    </submittedName>
</protein>
<dbReference type="STRING" id="351605.Gura_2811"/>
<organism evidence="9 10">
    <name type="scientific">Geotalea uraniireducens (strain Rf4)</name>
    <name type="common">Geobacter uraniireducens</name>
    <dbReference type="NCBI Taxonomy" id="351605"/>
    <lineage>
        <taxon>Bacteria</taxon>
        <taxon>Pseudomonadati</taxon>
        <taxon>Thermodesulfobacteriota</taxon>
        <taxon>Desulfuromonadia</taxon>
        <taxon>Geobacterales</taxon>
        <taxon>Geobacteraceae</taxon>
        <taxon>Geotalea</taxon>
    </lineage>
</organism>
<dbReference type="PANTHER" id="PTHR33778">
    <property type="entry name" value="PROTEIN MGTC"/>
    <property type="match status" value="1"/>
</dbReference>
<evidence type="ECO:0000256" key="7">
    <source>
        <dbReference type="SAM" id="Phobius"/>
    </source>
</evidence>
<keyword evidence="4 7" id="KW-0812">Transmembrane</keyword>
<dbReference type="EMBL" id="CP000698">
    <property type="protein sequence ID" value="ABQ26984.1"/>
    <property type="molecule type" value="Genomic_DNA"/>
</dbReference>
<keyword evidence="6 7" id="KW-0472">Membrane</keyword>
<feature type="transmembrane region" description="Helical" evidence="7">
    <location>
        <begin position="108"/>
        <end position="140"/>
    </location>
</feature>
<keyword evidence="10" id="KW-1185">Reference proteome</keyword>
<feature type="transmembrane region" description="Helical" evidence="7">
    <location>
        <begin position="41"/>
        <end position="60"/>
    </location>
</feature>
<gene>
    <name evidence="9" type="ordered locus">Gura_2811</name>
</gene>
<dbReference type="InterPro" id="IPR003416">
    <property type="entry name" value="MgtC/SapB/SrpB/YhiD_fam"/>
</dbReference>
<dbReference type="Pfam" id="PF02308">
    <property type="entry name" value="MgtC"/>
    <property type="match status" value="1"/>
</dbReference>
<dbReference type="OrthoDB" id="9811198at2"/>
<dbReference type="KEGG" id="gur:Gura_2811"/>
<evidence type="ECO:0000256" key="1">
    <source>
        <dbReference type="ARBA" id="ARBA00004651"/>
    </source>
</evidence>
<dbReference type="Proteomes" id="UP000006695">
    <property type="component" value="Chromosome"/>
</dbReference>
<evidence type="ECO:0000313" key="10">
    <source>
        <dbReference type="Proteomes" id="UP000006695"/>
    </source>
</evidence>
<dbReference type="PANTHER" id="PTHR33778:SF1">
    <property type="entry name" value="MAGNESIUM TRANSPORTER YHID-RELATED"/>
    <property type="match status" value="1"/>
</dbReference>
<name>A5G5B6_GEOUR</name>
<sequence length="227" mass="24472">MVFSVDMEMVVRLLLASLLGGIIGLEREVHGRPAGFRTHLLVSLGSSLFVITSIAFYKVYGDFSGNIPVGVDPGRVAAQVVTGIGFLGAGAIIREKASIRGLTTAACLWVAAAIGIACGIGLFGIAVIVTGIALLSLLLLKKVENRLAKDIYVSVKIWSSDREGLMPEIEELMAGCQLHIADARFEKDIEQKLLAIEYDVRFTTRDMACKVVDRIALVEGVKKVRLE</sequence>
<keyword evidence="5 7" id="KW-1133">Transmembrane helix</keyword>
<dbReference type="HOGENOM" id="CLU_079292_0_2_7"/>
<evidence type="ECO:0000256" key="6">
    <source>
        <dbReference type="ARBA" id="ARBA00023136"/>
    </source>
</evidence>
<dbReference type="GO" id="GO:0005886">
    <property type="term" value="C:plasma membrane"/>
    <property type="evidence" value="ECO:0007669"/>
    <property type="project" value="UniProtKB-SubCell"/>
</dbReference>
<keyword evidence="3" id="KW-1003">Cell membrane</keyword>
<accession>A5G5B6</accession>
<evidence type="ECO:0000256" key="4">
    <source>
        <dbReference type="ARBA" id="ARBA00022692"/>
    </source>
</evidence>
<feature type="transmembrane region" description="Helical" evidence="7">
    <location>
        <begin position="76"/>
        <end position="93"/>
    </location>
</feature>
<comment type="similarity">
    <text evidence="2">Belongs to the MgtC/SapB family.</text>
</comment>
<evidence type="ECO:0000313" key="9">
    <source>
        <dbReference type="EMBL" id="ABQ26984.1"/>
    </source>
</evidence>
<evidence type="ECO:0000256" key="3">
    <source>
        <dbReference type="ARBA" id="ARBA00022475"/>
    </source>
</evidence>
<evidence type="ECO:0000259" key="8">
    <source>
        <dbReference type="Pfam" id="PF02308"/>
    </source>
</evidence>
<dbReference type="PRINTS" id="PR01837">
    <property type="entry name" value="MGTCSAPBPROT"/>
</dbReference>
<evidence type="ECO:0000256" key="5">
    <source>
        <dbReference type="ARBA" id="ARBA00022989"/>
    </source>
</evidence>
<dbReference type="RefSeq" id="WP_011939658.1">
    <property type="nucleotide sequence ID" value="NC_009483.1"/>
</dbReference>
<dbReference type="AlphaFoldDB" id="A5G5B6"/>
<dbReference type="InterPro" id="IPR049177">
    <property type="entry name" value="MgtC_SapB_SrpB_YhiD_N"/>
</dbReference>
<reference evidence="9 10" key="1">
    <citation type="submission" date="2007-05" db="EMBL/GenBank/DDBJ databases">
        <title>Complete sequence of Geobacter uraniireducens Rf4.</title>
        <authorList>
            <consortium name="US DOE Joint Genome Institute"/>
            <person name="Copeland A."/>
            <person name="Lucas S."/>
            <person name="Lapidus A."/>
            <person name="Barry K."/>
            <person name="Detter J.C."/>
            <person name="Glavina del Rio T."/>
            <person name="Hammon N."/>
            <person name="Israni S."/>
            <person name="Dalin E."/>
            <person name="Tice H."/>
            <person name="Pitluck S."/>
            <person name="Chertkov O."/>
            <person name="Brettin T."/>
            <person name="Bruce D."/>
            <person name="Han C."/>
            <person name="Schmutz J."/>
            <person name="Larimer F."/>
            <person name="Land M."/>
            <person name="Hauser L."/>
            <person name="Kyrpides N."/>
            <person name="Mikhailova N."/>
            <person name="Shelobolina E."/>
            <person name="Aklujkar M."/>
            <person name="Lovley D."/>
            <person name="Richardson P."/>
        </authorList>
    </citation>
    <scope>NUCLEOTIDE SEQUENCE [LARGE SCALE GENOMIC DNA]</scope>
    <source>
        <strain evidence="9 10">Rf4</strain>
    </source>
</reference>
<evidence type="ECO:0000256" key="2">
    <source>
        <dbReference type="ARBA" id="ARBA00009298"/>
    </source>
</evidence>
<feature type="domain" description="MgtC/SapB/SrpB/YhiD N-terminal" evidence="8">
    <location>
        <begin position="13"/>
        <end position="145"/>
    </location>
</feature>
<proteinExistence type="inferred from homology"/>